<feature type="domain" description="Ubiquitin-like" evidence="14">
    <location>
        <begin position="62"/>
        <end position="142"/>
    </location>
</feature>
<keyword evidence="8" id="KW-0645">Protease</keyword>
<evidence type="ECO:0000256" key="2">
    <source>
        <dbReference type="ARBA" id="ARBA00004496"/>
    </source>
</evidence>
<sequence>MRNSLQSGGLPVDYGDQAAGNGMQRECRMRKGLVQRSIAAATLDRLARETLCCPPYEEKPRVTISIIAPNHDLDQEFISLDLPPGLSIADLKGFVHAETSLPQASQQFYLNNVPIQGDDQTIEQAGIKDGDMLAMLMRQPDQQNTMGTQRRARPGQQRQGAPGQHEIETTRLSILGNPAAMAQVREQRPALAEAINDSNRFREVWMEMIREDQGREQERMEQMRLLNEDPFNIEAQQKIEEMIRQEQVQNNLQFAYEHNPEVFGRVTMLYIPVQVNKHPVKAFVDSGAQTTIMSPTCAETCGIMRLIDKRYSGVAKGVGTVQILGRVHSADIRIGNATMSCSFTVMEGKDVDLLLGLDMLKRFQALIDLKNNKLVFGDGNEVTFLGESEIPKMLEEALSHEPTVSGPNGTEIGAQSGTVKPAPSSSNSNSSSGGGGGGGGSGTVASTSGPNGSAFSGTGRSLGSKAPATSTSTTSNPNTTSTSTPQQISSVGGNPSAPVQQQQQQQQQQQRSQHSKEKIEQLVALGFARDQALAALDACEGNVEYAAGLLFQG</sequence>
<dbReference type="GO" id="GO:0004190">
    <property type="term" value="F:aspartic-type endopeptidase activity"/>
    <property type="evidence" value="ECO:0007669"/>
    <property type="project" value="UniProtKB-KW"/>
</dbReference>
<dbReference type="SMART" id="SM00165">
    <property type="entry name" value="UBA"/>
    <property type="match status" value="1"/>
</dbReference>
<evidence type="ECO:0000259" key="14">
    <source>
        <dbReference type="PROSITE" id="PS50053"/>
    </source>
</evidence>
<dbReference type="InterPro" id="IPR009060">
    <property type="entry name" value="UBA-like_sf"/>
</dbReference>
<keyword evidence="6" id="KW-0813">Transport</keyword>
<dbReference type="SUPFAM" id="SSF54236">
    <property type="entry name" value="Ubiquitin-like"/>
    <property type="match status" value="1"/>
</dbReference>
<dbReference type="InterPro" id="IPR021109">
    <property type="entry name" value="Peptidase_aspartic_dom_sf"/>
</dbReference>
<keyword evidence="11" id="KW-0653">Protein transport</keyword>
<dbReference type="Pfam" id="PF00240">
    <property type="entry name" value="ubiquitin"/>
    <property type="match status" value="1"/>
</dbReference>
<organism evidence="15 16">
    <name type="scientific">Salinomyces thailandicus</name>
    <dbReference type="NCBI Taxonomy" id="706561"/>
    <lineage>
        <taxon>Eukaryota</taxon>
        <taxon>Fungi</taxon>
        <taxon>Dikarya</taxon>
        <taxon>Ascomycota</taxon>
        <taxon>Pezizomycotina</taxon>
        <taxon>Dothideomycetes</taxon>
        <taxon>Dothideomycetidae</taxon>
        <taxon>Mycosphaerellales</taxon>
        <taxon>Teratosphaeriaceae</taxon>
        <taxon>Salinomyces</taxon>
    </lineage>
</organism>
<feature type="compositionally biased region" description="Low complexity" evidence="12">
    <location>
        <begin position="500"/>
        <end position="510"/>
    </location>
</feature>
<feature type="compositionally biased region" description="Low complexity" evidence="12">
    <location>
        <begin position="469"/>
        <end position="490"/>
    </location>
</feature>
<protein>
    <recommendedName>
        <fullName evidence="5">DNA damage-inducible protein 1</fullName>
    </recommendedName>
</protein>
<evidence type="ECO:0000256" key="1">
    <source>
        <dbReference type="ARBA" id="ARBA00003231"/>
    </source>
</evidence>
<feature type="compositionally biased region" description="Low complexity" evidence="12">
    <location>
        <begin position="154"/>
        <end position="164"/>
    </location>
</feature>
<dbReference type="InterPro" id="IPR015940">
    <property type="entry name" value="UBA"/>
</dbReference>
<dbReference type="PROSITE" id="PS50030">
    <property type="entry name" value="UBA"/>
    <property type="match status" value="1"/>
</dbReference>
<comment type="function">
    <text evidence="1">Probable aspartic protease. May be involved in the regulation of exocytosis. Acts as a linker between the 19S proteasome and polyubiquitinated proteins via UBA domain interactions with ubiquitin for their subsequent degradation. Required for S-phase checkpoint control.</text>
</comment>
<evidence type="ECO:0000256" key="6">
    <source>
        <dbReference type="ARBA" id="ARBA00022448"/>
    </source>
</evidence>
<dbReference type="SUPFAM" id="SSF50630">
    <property type="entry name" value="Acid proteases"/>
    <property type="match status" value="1"/>
</dbReference>
<feature type="domain" description="UBA" evidence="13">
    <location>
        <begin position="513"/>
        <end position="553"/>
    </location>
</feature>
<dbReference type="Gene3D" id="3.10.20.90">
    <property type="entry name" value="Phosphatidylinositol 3-kinase Catalytic Subunit, Chain A, domain 1"/>
    <property type="match status" value="1"/>
</dbReference>
<gene>
    <name evidence="15" type="ORF">B0A50_02289</name>
</gene>
<dbReference type="GO" id="GO:0006508">
    <property type="term" value="P:proteolysis"/>
    <property type="evidence" value="ECO:0007669"/>
    <property type="project" value="UniProtKB-KW"/>
</dbReference>
<dbReference type="InterPro" id="IPR000626">
    <property type="entry name" value="Ubiquitin-like_dom"/>
</dbReference>
<dbReference type="PANTHER" id="PTHR12917">
    <property type="entry name" value="ASPARTYL PROTEASE DDI-RELATED"/>
    <property type="match status" value="1"/>
</dbReference>
<feature type="region of interest" description="Disordered" evidence="12">
    <location>
        <begin position="142"/>
        <end position="164"/>
    </location>
</feature>
<evidence type="ECO:0000313" key="16">
    <source>
        <dbReference type="Proteomes" id="UP000308549"/>
    </source>
</evidence>
<feature type="region of interest" description="Disordered" evidence="12">
    <location>
        <begin position="400"/>
        <end position="517"/>
    </location>
</feature>
<evidence type="ECO:0000259" key="13">
    <source>
        <dbReference type="PROSITE" id="PS50030"/>
    </source>
</evidence>
<dbReference type="Proteomes" id="UP000308549">
    <property type="component" value="Unassembled WGS sequence"/>
</dbReference>
<evidence type="ECO:0000256" key="10">
    <source>
        <dbReference type="ARBA" id="ARBA00022801"/>
    </source>
</evidence>
<evidence type="ECO:0000256" key="11">
    <source>
        <dbReference type="ARBA" id="ARBA00022927"/>
    </source>
</evidence>
<reference evidence="15 16" key="1">
    <citation type="submission" date="2017-03" db="EMBL/GenBank/DDBJ databases">
        <title>Genomes of endolithic fungi from Antarctica.</title>
        <authorList>
            <person name="Coleine C."/>
            <person name="Masonjones S."/>
            <person name="Stajich J.E."/>
        </authorList>
    </citation>
    <scope>NUCLEOTIDE SEQUENCE [LARGE SCALE GENOMIC DNA]</scope>
    <source>
        <strain evidence="15 16">CCFEE 6315</strain>
    </source>
</reference>
<evidence type="ECO:0000313" key="15">
    <source>
        <dbReference type="EMBL" id="TKA31442.1"/>
    </source>
</evidence>
<keyword evidence="7" id="KW-0963">Cytoplasm</keyword>
<dbReference type="GO" id="GO:0015031">
    <property type="term" value="P:protein transport"/>
    <property type="evidence" value="ECO:0007669"/>
    <property type="project" value="UniProtKB-KW"/>
</dbReference>
<keyword evidence="9" id="KW-0064">Aspartyl protease</keyword>
<accession>A0A4U0U9U0</accession>
<dbReference type="AlphaFoldDB" id="A0A4U0U9U0"/>
<dbReference type="Pfam" id="PF24669">
    <property type="entry name" value="Ddi2_HDD"/>
    <property type="match status" value="1"/>
</dbReference>
<dbReference type="InterPro" id="IPR057273">
    <property type="entry name" value="Ddi1/2_HDD"/>
</dbReference>
<comment type="subunit">
    <text evidence="4">Binds ubiquitin and polyubiquitinated proteins.</text>
</comment>
<feature type="compositionally biased region" description="Polar residues" evidence="12">
    <location>
        <begin position="450"/>
        <end position="461"/>
    </location>
</feature>
<evidence type="ECO:0000256" key="9">
    <source>
        <dbReference type="ARBA" id="ARBA00022750"/>
    </source>
</evidence>
<comment type="similarity">
    <text evidence="3">Belongs to the DDI1 family.</text>
</comment>
<evidence type="ECO:0000256" key="7">
    <source>
        <dbReference type="ARBA" id="ARBA00022490"/>
    </source>
</evidence>
<dbReference type="InterPro" id="IPR033882">
    <property type="entry name" value="DDI1_N"/>
</dbReference>
<evidence type="ECO:0000256" key="12">
    <source>
        <dbReference type="SAM" id="MobiDB-lite"/>
    </source>
</evidence>
<dbReference type="Gene3D" id="2.40.70.10">
    <property type="entry name" value="Acid Proteases"/>
    <property type="match status" value="1"/>
</dbReference>
<name>A0A4U0U9U0_9PEZI</name>
<dbReference type="GO" id="GO:0005737">
    <property type="term" value="C:cytoplasm"/>
    <property type="evidence" value="ECO:0007669"/>
    <property type="project" value="UniProtKB-SubCell"/>
</dbReference>
<dbReference type="Pfam" id="PF00627">
    <property type="entry name" value="UBA"/>
    <property type="match status" value="1"/>
</dbReference>
<evidence type="ECO:0000256" key="3">
    <source>
        <dbReference type="ARBA" id="ARBA00009136"/>
    </source>
</evidence>
<dbReference type="OrthoDB" id="1047367at2759"/>
<evidence type="ECO:0000256" key="8">
    <source>
        <dbReference type="ARBA" id="ARBA00022670"/>
    </source>
</evidence>
<dbReference type="Pfam" id="PF09668">
    <property type="entry name" value="Asp_protease"/>
    <property type="match status" value="1"/>
</dbReference>
<dbReference type="InterPro" id="IPR029071">
    <property type="entry name" value="Ubiquitin-like_domsf"/>
</dbReference>
<dbReference type="SUPFAM" id="SSF46934">
    <property type="entry name" value="UBA-like"/>
    <property type="match status" value="1"/>
</dbReference>
<proteinExistence type="inferred from homology"/>
<feature type="compositionally biased region" description="Polar residues" evidence="12">
    <location>
        <begin position="405"/>
        <end position="418"/>
    </location>
</feature>
<dbReference type="CDD" id="cd05479">
    <property type="entry name" value="RP_DDI"/>
    <property type="match status" value="1"/>
</dbReference>
<feature type="compositionally biased region" description="Gly residues" evidence="12">
    <location>
        <begin position="432"/>
        <end position="442"/>
    </location>
</feature>
<dbReference type="InterPro" id="IPR019103">
    <property type="entry name" value="Peptidase_aspartic_DDI1-type"/>
</dbReference>
<dbReference type="EMBL" id="NAJL01000008">
    <property type="protein sequence ID" value="TKA31442.1"/>
    <property type="molecule type" value="Genomic_DNA"/>
</dbReference>
<dbReference type="PANTHER" id="PTHR12917:SF1">
    <property type="entry name" value="AT13091P"/>
    <property type="match status" value="1"/>
</dbReference>
<comment type="caution">
    <text evidence="15">The sequence shown here is derived from an EMBL/GenBank/DDBJ whole genome shotgun (WGS) entry which is preliminary data.</text>
</comment>
<evidence type="ECO:0000256" key="4">
    <source>
        <dbReference type="ARBA" id="ARBA00011128"/>
    </source>
</evidence>
<dbReference type="CDD" id="cd01796">
    <property type="entry name" value="Ubl_Ddi1_like"/>
    <property type="match status" value="1"/>
</dbReference>
<keyword evidence="16" id="KW-1185">Reference proteome</keyword>
<keyword evidence="10" id="KW-0378">Hydrolase</keyword>
<dbReference type="CDD" id="cd14309">
    <property type="entry name" value="UBA_scDdi1_like"/>
    <property type="match status" value="1"/>
</dbReference>
<dbReference type="PROSITE" id="PS50053">
    <property type="entry name" value="UBIQUITIN_2"/>
    <property type="match status" value="1"/>
</dbReference>
<comment type="subcellular location">
    <subcellularLocation>
        <location evidence="2">Cytoplasm</location>
    </subcellularLocation>
</comment>
<dbReference type="Gene3D" id="1.10.8.10">
    <property type="entry name" value="DNA helicase RuvA subunit, C-terminal domain"/>
    <property type="match status" value="1"/>
</dbReference>
<evidence type="ECO:0000256" key="5">
    <source>
        <dbReference type="ARBA" id="ARBA00021491"/>
    </source>
</evidence>